<comment type="caution">
    <text evidence="15">The sequence shown here is derived from an EMBL/GenBank/DDBJ whole genome shotgun (WGS) entry which is preliminary data.</text>
</comment>
<keyword evidence="6 13" id="KW-1133">Transmembrane helix</keyword>
<evidence type="ECO:0000256" key="1">
    <source>
        <dbReference type="ARBA" id="ARBA00004141"/>
    </source>
</evidence>
<dbReference type="GO" id="GO:0005886">
    <property type="term" value="C:plasma membrane"/>
    <property type="evidence" value="ECO:0007669"/>
    <property type="project" value="TreeGrafter"/>
</dbReference>
<dbReference type="SUPFAM" id="SSF52343">
    <property type="entry name" value="Ferredoxin reductase-like, C-terminal NADP-linked domain"/>
    <property type="match status" value="1"/>
</dbReference>
<dbReference type="InterPro" id="IPR013121">
    <property type="entry name" value="Fe_red_NAD-bd_6"/>
</dbReference>
<feature type="transmembrane region" description="Helical" evidence="13">
    <location>
        <begin position="133"/>
        <end position="153"/>
    </location>
</feature>
<accession>A0AAV8G7M3</accession>
<keyword evidence="7" id="KW-0560">Oxidoreductase</keyword>
<dbReference type="Pfam" id="PF08022">
    <property type="entry name" value="FAD_binding_8"/>
    <property type="match status" value="1"/>
</dbReference>
<evidence type="ECO:0000256" key="2">
    <source>
        <dbReference type="ARBA" id="ARBA00006278"/>
    </source>
</evidence>
<comment type="catalytic activity">
    <reaction evidence="11">
        <text>2 a Fe(II)-siderophore + NAD(+) + H(+) = 2 a Fe(III)-siderophore + NADH</text>
        <dbReference type="Rhea" id="RHEA:15061"/>
        <dbReference type="Rhea" id="RHEA-COMP:11342"/>
        <dbReference type="Rhea" id="RHEA-COMP:11344"/>
        <dbReference type="ChEBI" id="CHEBI:15378"/>
        <dbReference type="ChEBI" id="CHEBI:29033"/>
        <dbReference type="ChEBI" id="CHEBI:29034"/>
        <dbReference type="ChEBI" id="CHEBI:57540"/>
        <dbReference type="ChEBI" id="CHEBI:57945"/>
        <dbReference type="EC" id="1.16.1.7"/>
    </reaction>
</comment>
<evidence type="ECO:0000256" key="13">
    <source>
        <dbReference type="SAM" id="Phobius"/>
    </source>
</evidence>
<comment type="similarity">
    <text evidence="2">Belongs to the ferric reductase (FRE) family.</text>
</comment>
<evidence type="ECO:0000256" key="11">
    <source>
        <dbReference type="ARBA" id="ARBA00050970"/>
    </source>
</evidence>
<evidence type="ECO:0000256" key="8">
    <source>
        <dbReference type="ARBA" id="ARBA00023004"/>
    </source>
</evidence>
<dbReference type="InterPro" id="IPR050369">
    <property type="entry name" value="RBOH/FRE"/>
</dbReference>
<feature type="transmembrane region" description="Helical" evidence="13">
    <location>
        <begin position="593"/>
        <end position="613"/>
    </location>
</feature>
<evidence type="ECO:0000259" key="14">
    <source>
        <dbReference type="PROSITE" id="PS51384"/>
    </source>
</evidence>
<feature type="domain" description="FAD-binding FR-type" evidence="14">
    <location>
        <begin position="327"/>
        <end position="432"/>
    </location>
</feature>
<feature type="transmembrane region" description="Helical" evidence="13">
    <location>
        <begin position="549"/>
        <end position="573"/>
    </location>
</feature>
<dbReference type="InterPro" id="IPR039261">
    <property type="entry name" value="FNR_nucleotide-bd"/>
</dbReference>
<feature type="transmembrane region" description="Helical" evidence="13">
    <location>
        <begin position="290"/>
        <end position="319"/>
    </location>
</feature>
<keyword evidence="9" id="KW-0406">Ion transport</keyword>
<proteinExistence type="inferred from homology"/>
<evidence type="ECO:0000256" key="3">
    <source>
        <dbReference type="ARBA" id="ARBA00022448"/>
    </source>
</evidence>
<dbReference type="EC" id="1.16.1.7" evidence="12"/>
<dbReference type="PANTHER" id="PTHR11972:SF41">
    <property type="entry name" value="FERRIC REDUCTION OXIDASE 2"/>
    <property type="match status" value="1"/>
</dbReference>
<keyword evidence="5" id="KW-0479">Metal-binding</keyword>
<dbReference type="Pfam" id="PF01794">
    <property type="entry name" value="Ferric_reduct"/>
    <property type="match status" value="1"/>
</dbReference>
<gene>
    <name evidence="15" type="ORF">LUZ62_051022</name>
</gene>
<protein>
    <recommendedName>
        <fullName evidence="12">ferric-chelate reductase (NADH)</fullName>
        <ecNumber evidence="12">1.16.1.7</ecNumber>
    </recommendedName>
</protein>
<feature type="transmembrane region" description="Helical" evidence="13">
    <location>
        <begin position="74"/>
        <end position="94"/>
    </location>
</feature>
<feature type="transmembrane region" description="Helical" evidence="13">
    <location>
        <begin position="213"/>
        <end position="236"/>
    </location>
</feature>
<comment type="subcellular location">
    <subcellularLocation>
        <location evidence="1">Membrane</location>
        <topology evidence="1">Multi-pass membrane protein</topology>
    </subcellularLocation>
</comment>
<dbReference type="GO" id="GO:0006811">
    <property type="term" value="P:monoatomic ion transport"/>
    <property type="evidence" value="ECO:0007669"/>
    <property type="project" value="UniProtKB-KW"/>
</dbReference>
<feature type="transmembrane region" description="Helical" evidence="13">
    <location>
        <begin position="26"/>
        <end position="45"/>
    </location>
</feature>
<dbReference type="Gene3D" id="3.40.50.80">
    <property type="entry name" value="Nucleotide-binding domain of ferredoxin-NADP reductase (FNR) module"/>
    <property type="match status" value="1"/>
</dbReference>
<dbReference type="PROSITE" id="PS51384">
    <property type="entry name" value="FAD_FR"/>
    <property type="match status" value="1"/>
</dbReference>
<dbReference type="GO" id="GO:0046872">
    <property type="term" value="F:metal ion binding"/>
    <property type="evidence" value="ECO:0007669"/>
    <property type="project" value="UniProtKB-KW"/>
</dbReference>
<dbReference type="GO" id="GO:0140618">
    <property type="term" value="F:ferric-chelate reductase (NADH) activity"/>
    <property type="evidence" value="ECO:0007669"/>
    <property type="project" value="UniProtKB-EC"/>
</dbReference>
<dbReference type="SFLD" id="SFLDG01168">
    <property type="entry name" value="Ferric_reductase_subgroup_(FRE"/>
    <property type="match status" value="1"/>
</dbReference>
<name>A0AAV8G7M3_9POAL</name>
<dbReference type="FunFam" id="3.40.50.80:FF:000039">
    <property type="entry name" value="Ferric reduction oxidase 3"/>
    <property type="match status" value="1"/>
</dbReference>
<dbReference type="PANTHER" id="PTHR11972">
    <property type="entry name" value="NADPH OXIDASE"/>
    <property type="match status" value="1"/>
</dbReference>
<feature type="transmembrane region" description="Helical" evidence="13">
    <location>
        <begin position="174"/>
        <end position="193"/>
    </location>
</feature>
<dbReference type="Proteomes" id="UP001140206">
    <property type="component" value="Chromosome 2"/>
</dbReference>
<evidence type="ECO:0000256" key="9">
    <source>
        <dbReference type="ARBA" id="ARBA00023065"/>
    </source>
</evidence>
<evidence type="ECO:0000256" key="10">
    <source>
        <dbReference type="ARBA" id="ARBA00023136"/>
    </source>
</evidence>
<evidence type="ECO:0000313" key="15">
    <source>
        <dbReference type="EMBL" id="KAJ4799776.1"/>
    </source>
</evidence>
<evidence type="ECO:0000256" key="5">
    <source>
        <dbReference type="ARBA" id="ARBA00022723"/>
    </source>
</evidence>
<reference evidence="15" key="1">
    <citation type="submission" date="2022-08" db="EMBL/GenBank/DDBJ databases">
        <authorList>
            <person name="Marques A."/>
        </authorList>
    </citation>
    <scope>NUCLEOTIDE SEQUENCE</scope>
    <source>
        <strain evidence="15">RhyPub2mFocal</strain>
        <tissue evidence="15">Leaves</tissue>
    </source>
</reference>
<sequence length="717" mass="81682">MSRSTVNGISHSELLPHDFREMILKVLKMFLGLVFAGWIFLWIIVPTSTWKYHWSPKLYSNTYSTYFGRQGTNILIYAFPILFIAVVGCIYLHFRQKKHYTGSRSGILSSLIAGWKRPVLVQGPLGVVSGIEFTFGLMFLALLVWSFSMYLHVSFSQLKVPHSEKRWEAKLDSVALRFGLVGNLCLAFLFFPVTRSSFLLQLIGLTSESCIKYHMWLGHIVMVLFSAHGVCYLIYWDHTSSMDEMKKWAKVGVANVAGEIALLAGLIMWITTFPRIRRRMFELFYYTHHLYILFLFFYMLHVGFSFFCMILPGVYLFMLDRYLRFLQSRTKVQLVSARLLPSEGMELNFSRNPGFSYNPMSTIFINIPSVSKLQWHPFTVTSSSNLEPERLSVIIKKEGSWTQKLHAVLSSPIANDHISVSVEGPYSPISMNILRYESLVMVSGGSGITPFISIIRELIYQSNIMNTSTPEILLVCVFRNSLDLTVLDLLLPICSNVSDFSNLKLRIEAYVTKEKEKPTNHEQRVIRTICFKPHPSDVPISPVLGSNSWLYLAVIISASFVAFLVLTGILQRYYIYPKDKNTFKIYSWSKRTLLHLLFMSFCIVVAATIPFLINKRSNSKAGKQINNLDLPTPTVSPSSWLHNSEIEMESLPWNSLSKATNVHYGKRPDLKKILLEINQMNVGVVASGPSGLRHEVAAICSSGLADNLHYESISFSW</sequence>
<evidence type="ECO:0000256" key="6">
    <source>
        <dbReference type="ARBA" id="ARBA00022989"/>
    </source>
</evidence>
<dbReference type="AlphaFoldDB" id="A0AAV8G7M3"/>
<dbReference type="CDD" id="cd06186">
    <property type="entry name" value="NOX_Duox_like_FAD_NADP"/>
    <property type="match status" value="1"/>
</dbReference>
<keyword evidence="3" id="KW-0813">Transport</keyword>
<dbReference type="InterPro" id="IPR013112">
    <property type="entry name" value="FAD-bd_8"/>
</dbReference>
<keyword evidence="10 13" id="KW-0472">Membrane</keyword>
<dbReference type="InterPro" id="IPR017927">
    <property type="entry name" value="FAD-bd_FR_type"/>
</dbReference>
<keyword evidence="16" id="KW-1185">Reference proteome</keyword>
<evidence type="ECO:0000256" key="12">
    <source>
        <dbReference type="ARBA" id="ARBA00066905"/>
    </source>
</evidence>
<keyword evidence="8" id="KW-0408">Iron</keyword>
<dbReference type="EMBL" id="JAMFTS010000002">
    <property type="protein sequence ID" value="KAJ4799776.1"/>
    <property type="molecule type" value="Genomic_DNA"/>
</dbReference>
<dbReference type="InterPro" id="IPR013130">
    <property type="entry name" value="Fe3_Rdtase_TM_dom"/>
</dbReference>
<evidence type="ECO:0000313" key="16">
    <source>
        <dbReference type="Proteomes" id="UP001140206"/>
    </source>
</evidence>
<evidence type="ECO:0000256" key="7">
    <source>
        <dbReference type="ARBA" id="ARBA00023002"/>
    </source>
</evidence>
<dbReference type="SFLD" id="SFLDS00052">
    <property type="entry name" value="Ferric_Reductase_Domain"/>
    <property type="match status" value="1"/>
</dbReference>
<organism evidence="15 16">
    <name type="scientific">Rhynchospora pubera</name>
    <dbReference type="NCBI Taxonomy" id="906938"/>
    <lineage>
        <taxon>Eukaryota</taxon>
        <taxon>Viridiplantae</taxon>
        <taxon>Streptophyta</taxon>
        <taxon>Embryophyta</taxon>
        <taxon>Tracheophyta</taxon>
        <taxon>Spermatophyta</taxon>
        <taxon>Magnoliopsida</taxon>
        <taxon>Liliopsida</taxon>
        <taxon>Poales</taxon>
        <taxon>Cyperaceae</taxon>
        <taxon>Cyperoideae</taxon>
        <taxon>Rhynchosporeae</taxon>
        <taxon>Rhynchospora</taxon>
    </lineage>
</organism>
<dbReference type="Pfam" id="PF08030">
    <property type="entry name" value="NAD_binding_6"/>
    <property type="match status" value="1"/>
</dbReference>
<keyword evidence="4 13" id="KW-0812">Transmembrane</keyword>
<feature type="transmembrane region" description="Helical" evidence="13">
    <location>
        <begin position="248"/>
        <end position="270"/>
    </location>
</feature>
<evidence type="ECO:0000256" key="4">
    <source>
        <dbReference type="ARBA" id="ARBA00022692"/>
    </source>
</evidence>